<dbReference type="SMART" id="SM00714">
    <property type="entry name" value="LITAF"/>
    <property type="match status" value="1"/>
</dbReference>
<accession>A0A6P8WBA1</accession>
<evidence type="ECO:0000256" key="6">
    <source>
        <dbReference type="ARBA" id="ARBA00022833"/>
    </source>
</evidence>
<keyword evidence="9" id="KW-0812">Transmembrane</keyword>
<dbReference type="GO" id="GO:0008270">
    <property type="term" value="F:zinc ion binding"/>
    <property type="evidence" value="ECO:0007669"/>
    <property type="project" value="TreeGrafter"/>
</dbReference>
<evidence type="ECO:0000256" key="7">
    <source>
        <dbReference type="ARBA" id="ARBA00023136"/>
    </source>
</evidence>
<reference evidence="12 13" key="1">
    <citation type="submission" date="2025-04" db="UniProtKB">
        <authorList>
            <consortium name="RefSeq"/>
        </authorList>
    </citation>
    <scope>IDENTIFICATION</scope>
</reference>
<proteinExistence type="inferred from homology"/>
<feature type="transmembrane region" description="Helical" evidence="9">
    <location>
        <begin position="86"/>
        <end position="106"/>
    </location>
</feature>
<gene>
    <name evidence="12 13" type="primary">LOC117554460</name>
</gene>
<feature type="compositionally biased region" description="Pro residues" evidence="8">
    <location>
        <begin position="9"/>
        <end position="18"/>
    </location>
</feature>
<comment type="subcellular location">
    <subcellularLocation>
        <location evidence="1">Endosome membrane</location>
        <topology evidence="1">Peripheral membrane protein</topology>
        <orientation evidence="1">Cytoplasmic side</orientation>
    </subcellularLocation>
    <subcellularLocation>
        <location evidence="2">Late endosome membrane</location>
    </subcellularLocation>
    <subcellularLocation>
        <location evidence="3">Lysosome membrane</location>
        <topology evidence="3">Peripheral membrane protein</topology>
        <orientation evidence="3">Cytoplasmic side</orientation>
    </subcellularLocation>
</comment>
<dbReference type="GO" id="GO:0098560">
    <property type="term" value="C:cytoplasmic side of late endosome membrane"/>
    <property type="evidence" value="ECO:0007669"/>
    <property type="project" value="TreeGrafter"/>
</dbReference>
<evidence type="ECO:0000256" key="1">
    <source>
        <dbReference type="ARBA" id="ARBA00004125"/>
    </source>
</evidence>
<dbReference type="GeneID" id="117554460"/>
<dbReference type="RefSeq" id="XP_034084792.1">
    <property type="nucleotide sequence ID" value="XM_034228901.1"/>
</dbReference>
<dbReference type="Pfam" id="PF10601">
    <property type="entry name" value="zf-LITAF-like"/>
    <property type="match status" value="1"/>
</dbReference>
<evidence type="ECO:0000256" key="4">
    <source>
        <dbReference type="ARBA" id="ARBA00005975"/>
    </source>
</evidence>
<sequence>MEQGSPPQQQTPPYPGPPMNYGGAVPQPGQYAQPGYYPAAPPPMHQGVTHMIIGNTHLRDVPGQTVCPHCQQSVITMIEHTAGMRAWSLCMMFFFLGCIPCGFIPFCVDSCKDVEHRCSSCQRVLYVYKPSEN</sequence>
<keyword evidence="7 9" id="KW-0472">Membrane</keyword>
<dbReference type="InterPro" id="IPR006629">
    <property type="entry name" value="LITAF"/>
</dbReference>
<keyword evidence="9" id="KW-1133">Transmembrane helix</keyword>
<dbReference type="KEGG" id="gacu:117554460"/>
<dbReference type="RefSeq" id="XP_034084791.1">
    <property type="nucleotide sequence ID" value="XM_034228900.1"/>
</dbReference>
<evidence type="ECO:0000256" key="5">
    <source>
        <dbReference type="ARBA" id="ARBA00022723"/>
    </source>
</evidence>
<keyword evidence="5" id="KW-0479">Metal-binding</keyword>
<evidence type="ECO:0000256" key="2">
    <source>
        <dbReference type="ARBA" id="ARBA00004414"/>
    </source>
</evidence>
<evidence type="ECO:0000313" key="12">
    <source>
        <dbReference type="RefSeq" id="XP_034084791.1"/>
    </source>
</evidence>
<dbReference type="InterPro" id="IPR037519">
    <property type="entry name" value="LITAF_fam"/>
</dbReference>
<evidence type="ECO:0000256" key="9">
    <source>
        <dbReference type="SAM" id="Phobius"/>
    </source>
</evidence>
<dbReference type="GO" id="GO:0005634">
    <property type="term" value="C:nucleus"/>
    <property type="evidence" value="ECO:0007669"/>
    <property type="project" value="TreeGrafter"/>
</dbReference>
<dbReference type="PROSITE" id="PS51837">
    <property type="entry name" value="LITAF"/>
    <property type="match status" value="1"/>
</dbReference>
<keyword evidence="11" id="KW-1185">Reference proteome</keyword>
<dbReference type="GO" id="GO:0098574">
    <property type="term" value="C:cytoplasmic side of lysosomal membrane"/>
    <property type="evidence" value="ECO:0007669"/>
    <property type="project" value="TreeGrafter"/>
</dbReference>
<protein>
    <submittedName>
        <fullName evidence="12 13">LITAF domain-containing protein-like</fullName>
    </submittedName>
</protein>
<evidence type="ECO:0000256" key="8">
    <source>
        <dbReference type="SAM" id="MobiDB-lite"/>
    </source>
</evidence>
<dbReference type="Proteomes" id="UP000515161">
    <property type="component" value="Unplaced"/>
</dbReference>
<evidence type="ECO:0000313" key="13">
    <source>
        <dbReference type="RefSeq" id="XP_034084792.1"/>
    </source>
</evidence>
<evidence type="ECO:0000259" key="10">
    <source>
        <dbReference type="PROSITE" id="PS51837"/>
    </source>
</evidence>
<dbReference type="PANTHER" id="PTHR23292">
    <property type="entry name" value="LIPOPOLYSACCHARIDE-INDUCED TUMOR NECROSIS FACTOR-ALPHA FACTOR"/>
    <property type="match status" value="1"/>
</dbReference>
<evidence type="ECO:0000256" key="3">
    <source>
        <dbReference type="ARBA" id="ARBA00004630"/>
    </source>
</evidence>
<name>A0A6P8WBA1_GYMAC</name>
<comment type="similarity">
    <text evidence="4">Belongs to the CDIP1/LITAF family.</text>
</comment>
<dbReference type="AlphaFoldDB" id="A0A6P8WBA1"/>
<dbReference type="OrthoDB" id="4713066at2759"/>
<dbReference type="PANTHER" id="PTHR23292:SF46">
    <property type="entry name" value="LIPOPOLYSACCHARIDE-INDUCED TUMOR NECROSIS FACTOR-ALPHA FACTOR HOMOLOG"/>
    <property type="match status" value="1"/>
</dbReference>
<feature type="region of interest" description="Disordered" evidence="8">
    <location>
        <begin position="1"/>
        <end position="27"/>
    </location>
</feature>
<keyword evidence="6" id="KW-0862">Zinc</keyword>
<organism evidence="11 13">
    <name type="scientific">Gymnodraco acuticeps</name>
    <name type="common">Antarctic dragonfish</name>
    <dbReference type="NCBI Taxonomy" id="8218"/>
    <lineage>
        <taxon>Eukaryota</taxon>
        <taxon>Metazoa</taxon>
        <taxon>Chordata</taxon>
        <taxon>Craniata</taxon>
        <taxon>Vertebrata</taxon>
        <taxon>Euteleostomi</taxon>
        <taxon>Actinopterygii</taxon>
        <taxon>Neopterygii</taxon>
        <taxon>Teleostei</taxon>
        <taxon>Neoteleostei</taxon>
        <taxon>Acanthomorphata</taxon>
        <taxon>Eupercaria</taxon>
        <taxon>Perciformes</taxon>
        <taxon>Notothenioidei</taxon>
        <taxon>Bathydraconidae</taxon>
        <taxon>Gymnodraco</taxon>
    </lineage>
</organism>
<evidence type="ECO:0000313" key="11">
    <source>
        <dbReference type="Proteomes" id="UP000515161"/>
    </source>
</evidence>
<feature type="domain" description="LITAF" evidence="10">
    <location>
        <begin position="47"/>
        <end position="130"/>
    </location>
</feature>